<dbReference type="InterPro" id="IPR014975">
    <property type="entry name" value="DUF1836"/>
</dbReference>
<name>A0A0R1TJL9_9LACO</name>
<dbReference type="EMBL" id="AZFH01000037">
    <property type="protein sequence ID" value="KRL81350.1"/>
    <property type="molecule type" value="Genomic_DNA"/>
</dbReference>
<dbReference type="RefSeq" id="WP_051527946.1">
    <property type="nucleotide sequence ID" value="NZ_AZFH01000037.1"/>
</dbReference>
<dbReference type="Pfam" id="PF08876">
    <property type="entry name" value="DUF1836"/>
    <property type="match status" value="1"/>
</dbReference>
<sequence length="161" mass="18895">MEREILPAYTEIPDVGLYLEQTSNYLNRYLEPLDIKVTNSMLSNYVKKHIITSPEKKQYSRQQICYLFFITLTKSVMSLDELKLAVAMQQSSYETEVAYNYFRAELKKVVDHVFEGTNLPPLDCQKAHPNKIFLRNTILATVYQVYIKRYLHEANLLTETN</sequence>
<organism evidence="1 2">
    <name type="scientific">Ligilactobacillus equi DSM 15833 = JCM 10991</name>
    <dbReference type="NCBI Taxonomy" id="1423740"/>
    <lineage>
        <taxon>Bacteria</taxon>
        <taxon>Bacillati</taxon>
        <taxon>Bacillota</taxon>
        <taxon>Bacilli</taxon>
        <taxon>Lactobacillales</taxon>
        <taxon>Lactobacillaceae</taxon>
        <taxon>Ligilactobacillus</taxon>
    </lineage>
</organism>
<dbReference type="AlphaFoldDB" id="A0A0R1TJL9"/>
<dbReference type="PANTHER" id="PTHR40056">
    <property type="entry name" value="HYPOTHETICAL CYTOSOLIC PROTEIN"/>
    <property type="match status" value="1"/>
</dbReference>
<dbReference type="PATRIC" id="fig|1423740.3.peg.1890"/>
<reference evidence="1 2" key="1">
    <citation type="journal article" date="2015" name="Genome Announc.">
        <title>Expanding the biotechnology potential of lactobacilli through comparative genomics of 213 strains and associated genera.</title>
        <authorList>
            <person name="Sun Z."/>
            <person name="Harris H.M."/>
            <person name="McCann A."/>
            <person name="Guo C."/>
            <person name="Argimon S."/>
            <person name="Zhang W."/>
            <person name="Yang X."/>
            <person name="Jeffery I.B."/>
            <person name="Cooney J.C."/>
            <person name="Kagawa T.F."/>
            <person name="Liu W."/>
            <person name="Song Y."/>
            <person name="Salvetti E."/>
            <person name="Wrobel A."/>
            <person name="Rasinkangas P."/>
            <person name="Parkhill J."/>
            <person name="Rea M.C."/>
            <person name="O'Sullivan O."/>
            <person name="Ritari J."/>
            <person name="Douillard F.P."/>
            <person name="Paul Ross R."/>
            <person name="Yang R."/>
            <person name="Briner A.E."/>
            <person name="Felis G.E."/>
            <person name="de Vos W.M."/>
            <person name="Barrangou R."/>
            <person name="Klaenhammer T.R."/>
            <person name="Caufield P.W."/>
            <person name="Cui Y."/>
            <person name="Zhang H."/>
            <person name="O'Toole P.W."/>
        </authorList>
    </citation>
    <scope>NUCLEOTIDE SEQUENCE [LARGE SCALE GENOMIC DNA]</scope>
    <source>
        <strain evidence="1 2">DSM 15833</strain>
    </source>
</reference>
<comment type="caution">
    <text evidence="1">The sequence shown here is derived from an EMBL/GenBank/DDBJ whole genome shotgun (WGS) entry which is preliminary data.</text>
</comment>
<dbReference type="PANTHER" id="PTHR40056:SF1">
    <property type="entry name" value="DUF1836 DOMAIN-CONTAINING PROTEIN"/>
    <property type="match status" value="1"/>
</dbReference>
<evidence type="ECO:0008006" key="3">
    <source>
        <dbReference type="Google" id="ProtNLM"/>
    </source>
</evidence>
<dbReference type="OrthoDB" id="3191472at2"/>
<accession>A0A0R1TJL9</accession>
<dbReference type="STRING" id="1423740.FC36_GL001753"/>
<gene>
    <name evidence="1" type="ORF">FC36_GL001753</name>
</gene>
<proteinExistence type="predicted"/>
<evidence type="ECO:0000313" key="1">
    <source>
        <dbReference type="EMBL" id="KRL81350.1"/>
    </source>
</evidence>
<protein>
    <recommendedName>
        <fullName evidence="3">BS ykrK family protein</fullName>
    </recommendedName>
</protein>
<evidence type="ECO:0000313" key="2">
    <source>
        <dbReference type="Proteomes" id="UP000051048"/>
    </source>
</evidence>
<dbReference type="Proteomes" id="UP000051048">
    <property type="component" value="Unassembled WGS sequence"/>
</dbReference>